<organism evidence="7 8">
    <name type="scientific">Patiria miniata</name>
    <name type="common">Bat star</name>
    <name type="synonym">Asterina miniata</name>
    <dbReference type="NCBI Taxonomy" id="46514"/>
    <lineage>
        <taxon>Eukaryota</taxon>
        <taxon>Metazoa</taxon>
        <taxon>Echinodermata</taxon>
        <taxon>Eleutherozoa</taxon>
        <taxon>Asterozoa</taxon>
        <taxon>Asteroidea</taxon>
        <taxon>Valvatacea</taxon>
        <taxon>Valvatida</taxon>
        <taxon>Asterinidae</taxon>
        <taxon>Patiria</taxon>
    </lineage>
</organism>
<comment type="subcellular location">
    <subcellularLocation>
        <location evidence="1">Secreted</location>
    </subcellularLocation>
</comment>
<feature type="signal peptide" evidence="5">
    <location>
        <begin position="1"/>
        <end position="26"/>
    </location>
</feature>
<evidence type="ECO:0000256" key="5">
    <source>
        <dbReference type="SAM" id="SignalP"/>
    </source>
</evidence>
<dbReference type="PROSITE" id="PS01225">
    <property type="entry name" value="CTCK_2"/>
    <property type="match status" value="1"/>
</dbReference>
<evidence type="ECO:0000313" key="7">
    <source>
        <dbReference type="EnsemblMetazoa" id="XP_038073392.1"/>
    </source>
</evidence>
<dbReference type="EnsemblMetazoa" id="XM_038217462.1">
    <property type="protein sequence ID" value="XP_038073390.1"/>
    <property type="gene ID" value="LOC119741632"/>
</dbReference>
<protein>
    <recommendedName>
        <fullName evidence="6">CTCK domain-containing protein</fullName>
    </recommendedName>
</protein>
<evidence type="ECO:0000256" key="4">
    <source>
        <dbReference type="PROSITE-ProRule" id="PRU00039"/>
    </source>
</evidence>
<keyword evidence="3" id="KW-1015">Disulfide bond</keyword>
<evidence type="ECO:0000313" key="8">
    <source>
        <dbReference type="Proteomes" id="UP000887568"/>
    </source>
</evidence>
<dbReference type="RefSeq" id="XP_038073390.1">
    <property type="nucleotide sequence ID" value="XM_038217462.1"/>
</dbReference>
<keyword evidence="5" id="KW-0732">Signal</keyword>
<reference evidence="7" key="1">
    <citation type="submission" date="2022-11" db="UniProtKB">
        <authorList>
            <consortium name="EnsemblMetazoa"/>
        </authorList>
    </citation>
    <scope>IDENTIFICATION</scope>
</reference>
<dbReference type="RefSeq" id="XP_038073393.1">
    <property type="nucleotide sequence ID" value="XM_038217465.1"/>
</dbReference>
<dbReference type="RefSeq" id="XP_038073389.1">
    <property type="nucleotide sequence ID" value="XM_038217461.1"/>
</dbReference>
<dbReference type="GO" id="GO:0005615">
    <property type="term" value="C:extracellular space"/>
    <property type="evidence" value="ECO:0007669"/>
    <property type="project" value="TreeGrafter"/>
</dbReference>
<dbReference type="InterPro" id="IPR029034">
    <property type="entry name" value="Cystine-knot_cytokine"/>
</dbReference>
<dbReference type="AlphaFoldDB" id="A0A914BD86"/>
<name>A0A914BD86_PATMI</name>
<dbReference type="EnsemblMetazoa" id="XM_038217465.1">
    <property type="protein sequence ID" value="XP_038073393.1"/>
    <property type="gene ID" value="LOC119741632"/>
</dbReference>
<dbReference type="PROSITE" id="PS01185">
    <property type="entry name" value="CTCK_1"/>
    <property type="match status" value="1"/>
</dbReference>
<proteinExistence type="predicted"/>
<dbReference type="GO" id="GO:0007166">
    <property type="term" value="P:cell surface receptor signaling pathway"/>
    <property type="evidence" value="ECO:0007669"/>
    <property type="project" value="TreeGrafter"/>
</dbReference>
<dbReference type="SMART" id="SM00041">
    <property type="entry name" value="CT"/>
    <property type="match status" value="1"/>
</dbReference>
<evidence type="ECO:0000256" key="3">
    <source>
        <dbReference type="ARBA" id="ARBA00023157"/>
    </source>
</evidence>
<keyword evidence="2" id="KW-0964">Secreted</keyword>
<dbReference type="EnsemblMetazoa" id="XM_038217461.1">
    <property type="protein sequence ID" value="XP_038073389.1"/>
    <property type="gene ID" value="LOC119741632"/>
</dbReference>
<dbReference type="RefSeq" id="XP_038073392.1">
    <property type="nucleotide sequence ID" value="XM_038217464.1"/>
</dbReference>
<sequence length="126" mass="13817">MMWCKVVVTLVLLSVYMCSLITDATADPYWQSPGCHLVGYREIASASGCHMVAFQMNACRGYCLSYSSLSPYGAPGDKLYETRGSCCSIRSTHDVIVILQCEDNKQLTQTYKSAATCDCSLCSHDS</sequence>
<dbReference type="EnsemblMetazoa" id="XM_038217464.1">
    <property type="protein sequence ID" value="XP_038073392.1"/>
    <property type="gene ID" value="LOC119741632"/>
</dbReference>
<dbReference type="GO" id="GO:0051427">
    <property type="term" value="F:hormone receptor binding"/>
    <property type="evidence" value="ECO:0007669"/>
    <property type="project" value="TreeGrafter"/>
</dbReference>
<dbReference type="InterPro" id="IPR006208">
    <property type="entry name" value="Glyco_hormone_CN"/>
</dbReference>
<dbReference type="PANTHER" id="PTHR31129">
    <property type="entry name" value="GLYCOPROTEIN HORMONE ALPHA-2"/>
    <property type="match status" value="1"/>
</dbReference>
<dbReference type="OrthoDB" id="6421717at2759"/>
<dbReference type="GeneID" id="119741632"/>
<dbReference type="InterPro" id="IPR052680">
    <property type="entry name" value="Glyco_Hormone_Alpha"/>
</dbReference>
<evidence type="ECO:0000256" key="2">
    <source>
        <dbReference type="ARBA" id="ARBA00022525"/>
    </source>
</evidence>
<keyword evidence="8" id="KW-1185">Reference proteome</keyword>
<feature type="domain" description="CTCK" evidence="6">
    <location>
        <begin position="35"/>
        <end position="123"/>
    </location>
</feature>
<evidence type="ECO:0000256" key="1">
    <source>
        <dbReference type="ARBA" id="ARBA00004613"/>
    </source>
</evidence>
<dbReference type="SUPFAM" id="SSF57501">
    <property type="entry name" value="Cystine-knot cytokines"/>
    <property type="match status" value="1"/>
</dbReference>
<accession>A0A914BD86</accession>
<feature type="chain" id="PRO_5038324151" description="CTCK domain-containing protein" evidence="5">
    <location>
        <begin position="27"/>
        <end position="126"/>
    </location>
</feature>
<dbReference type="Proteomes" id="UP000887568">
    <property type="component" value="Unplaced"/>
</dbReference>
<dbReference type="Pfam" id="PF00007">
    <property type="entry name" value="Cys_knot"/>
    <property type="match status" value="1"/>
</dbReference>
<comment type="caution">
    <text evidence="4">Lacks conserved residue(s) required for the propagation of feature annotation.</text>
</comment>
<dbReference type="Gene3D" id="2.10.90.10">
    <property type="entry name" value="Cystine-knot cytokines"/>
    <property type="match status" value="1"/>
</dbReference>
<dbReference type="InterPro" id="IPR006207">
    <property type="entry name" value="Cys_knot_C"/>
</dbReference>
<dbReference type="OMA" id="TSHGSCC"/>
<evidence type="ECO:0000259" key="6">
    <source>
        <dbReference type="PROSITE" id="PS01225"/>
    </source>
</evidence>
<dbReference type="PANTHER" id="PTHR31129:SF2">
    <property type="entry name" value="GLYCOPROTEIN HORMONE ALPHA-2"/>
    <property type="match status" value="1"/>
</dbReference>